<keyword evidence="3" id="KW-1185">Reference proteome</keyword>
<evidence type="ECO:0000256" key="1">
    <source>
        <dbReference type="SAM" id="SignalP"/>
    </source>
</evidence>
<dbReference type="EMBL" id="FNVO01000001">
    <property type="protein sequence ID" value="SEF47056.1"/>
    <property type="molecule type" value="Genomic_DNA"/>
</dbReference>
<reference evidence="3" key="1">
    <citation type="submission" date="2016-10" db="EMBL/GenBank/DDBJ databases">
        <authorList>
            <person name="Varghese N."/>
            <person name="Submissions S."/>
        </authorList>
    </citation>
    <scope>NUCLEOTIDE SEQUENCE [LARGE SCALE GENOMIC DNA]</scope>
    <source>
        <strain evidence="3">DSM 43163</strain>
    </source>
</reference>
<sequence length="238" mass="26232">MRIPGRRAGDTPVRSAARSVALRSALVTALLVAASGCGASEYTYVKNSKVRTYFKVPAEWKRIDQPALEAVLSDADPDSATAELNRRLSWSIAYDAGDPPDPSHLYGWGSDEPFAYALVRELTDEQHATVSLNLMRNAFLPVTEEARTAAAERGALLTGFELLRDDTLKPGDGLRGVRVAYNYQVPPLPVLQTFDVTAYASDEGRLYVLVLRCSARCYKERKGEFDSIAESFTVRIRP</sequence>
<dbReference type="OrthoDB" id="3288963at2"/>
<evidence type="ECO:0000313" key="2">
    <source>
        <dbReference type="EMBL" id="SEF47056.1"/>
    </source>
</evidence>
<organism evidence="2 3">
    <name type="scientific">Thermomonospora echinospora</name>
    <dbReference type="NCBI Taxonomy" id="1992"/>
    <lineage>
        <taxon>Bacteria</taxon>
        <taxon>Bacillati</taxon>
        <taxon>Actinomycetota</taxon>
        <taxon>Actinomycetes</taxon>
        <taxon>Streptosporangiales</taxon>
        <taxon>Thermomonosporaceae</taxon>
        <taxon>Thermomonospora</taxon>
    </lineage>
</organism>
<evidence type="ECO:0000313" key="3">
    <source>
        <dbReference type="Proteomes" id="UP000236723"/>
    </source>
</evidence>
<name>A0A1H5S8X2_9ACTN</name>
<dbReference type="Gene3D" id="3.40.1000.10">
    <property type="entry name" value="Mog1/PsbP, alpha/beta/alpha sandwich"/>
    <property type="match status" value="1"/>
</dbReference>
<proteinExistence type="predicted"/>
<dbReference type="Proteomes" id="UP000236723">
    <property type="component" value="Unassembled WGS sequence"/>
</dbReference>
<accession>A0A1H5S8X2</accession>
<protein>
    <recommendedName>
        <fullName evidence="4">Lipoprotein</fullName>
    </recommendedName>
</protein>
<keyword evidence="1" id="KW-0732">Signal</keyword>
<gene>
    <name evidence="2" type="ORF">SAMN04489712_101120</name>
</gene>
<evidence type="ECO:0008006" key="4">
    <source>
        <dbReference type="Google" id="ProtNLM"/>
    </source>
</evidence>
<dbReference type="AlphaFoldDB" id="A0A1H5S8X2"/>
<feature type="signal peptide" evidence="1">
    <location>
        <begin position="1"/>
        <end position="39"/>
    </location>
</feature>
<feature type="chain" id="PRO_5009283810" description="Lipoprotein" evidence="1">
    <location>
        <begin position="40"/>
        <end position="238"/>
    </location>
</feature>